<protein>
    <submittedName>
        <fullName evidence="2">Uncharacterized protein</fullName>
    </submittedName>
</protein>
<feature type="region of interest" description="Disordered" evidence="1">
    <location>
        <begin position="1"/>
        <end position="23"/>
    </location>
</feature>
<keyword evidence="3" id="KW-1185">Reference proteome</keyword>
<evidence type="ECO:0000313" key="2">
    <source>
        <dbReference type="EMBL" id="KAK9141164.1"/>
    </source>
</evidence>
<gene>
    <name evidence="2" type="ORF">Scep_010845</name>
</gene>
<proteinExistence type="predicted"/>
<accession>A0AAP0JWL3</accession>
<evidence type="ECO:0000256" key="1">
    <source>
        <dbReference type="SAM" id="MobiDB-lite"/>
    </source>
</evidence>
<comment type="caution">
    <text evidence="2">The sequence shown here is derived from an EMBL/GenBank/DDBJ whole genome shotgun (WGS) entry which is preliminary data.</text>
</comment>
<evidence type="ECO:0000313" key="3">
    <source>
        <dbReference type="Proteomes" id="UP001419268"/>
    </source>
</evidence>
<organism evidence="2 3">
    <name type="scientific">Stephania cephalantha</name>
    <dbReference type="NCBI Taxonomy" id="152367"/>
    <lineage>
        <taxon>Eukaryota</taxon>
        <taxon>Viridiplantae</taxon>
        <taxon>Streptophyta</taxon>
        <taxon>Embryophyta</taxon>
        <taxon>Tracheophyta</taxon>
        <taxon>Spermatophyta</taxon>
        <taxon>Magnoliopsida</taxon>
        <taxon>Ranunculales</taxon>
        <taxon>Menispermaceae</taxon>
        <taxon>Menispermoideae</taxon>
        <taxon>Cissampelideae</taxon>
        <taxon>Stephania</taxon>
    </lineage>
</organism>
<dbReference type="AlphaFoldDB" id="A0AAP0JWL3"/>
<reference evidence="2 3" key="1">
    <citation type="submission" date="2024-01" db="EMBL/GenBank/DDBJ databases">
        <title>Genome assemblies of Stephania.</title>
        <authorList>
            <person name="Yang L."/>
        </authorList>
    </citation>
    <scope>NUCLEOTIDE SEQUENCE [LARGE SCALE GENOMIC DNA]</scope>
    <source>
        <strain evidence="2">JXDWG</strain>
        <tissue evidence="2">Leaf</tissue>
    </source>
</reference>
<name>A0AAP0JWL3_9MAGN</name>
<sequence length="94" mass="10606">MKMNSSTSFQNKKKSKLAKAAFQGPSSRDELLKVFKISDTEAAQLNVLGKLRDALPSDPVKKELCIITDFIINHQCCRSIQELDNFITQLFARC</sequence>
<feature type="compositionally biased region" description="Polar residues" evidence="1">
    <location>
        <begin position="1"/>
        <end position="10"/>
    </location>
</feature>
<dbReference type="EMBL" id="JBBNAG010000004">
    <property type="protein sequence ID" value="KAK9141164.1"/>
    <property type="molecule type" value="Genomic_DNA"/>
</dbReference>
<dbReference type="Proteomes" id="UP001419268">
    <property type="component" value="Unassembled WGS sequence"/>
</dbReference>